<feature type="domain" description="H repeat-associated protein N-terminal" evidence="1">
    <location>
        <begin position="18"/>
        <end position="105"/>
    </location>
</feature>
<dbReference type="PANTHER" id="PTHR30298">
    <property type="entry name" value="H REPEAT-ASSOCIATED PREDICTED TRANSPOSASE"/>
    <property type="match status" value="1"/>
</dbReference>
<dbReference type="Pfam" id="PF13808">
    <property type="entry name" value="DDE_Tnp_1_assoc"/>
    <property type="match status" value="1"/>
</dbReference>
<evidence type="ECO:0000313" key="2">
    <source>
        <dbReference type="EMBL" id="ATQ68850.1"/>
    </source>
</evidence>
<dbReference type="Proteomes" id="UP000230709">
    <property type="component" value="Chromosome"/>
</dbReference>
<dbReference type="InterPro" id="IPR032806">
    <property type="entry name" value="YbfD_N"/>
</dbReference>
<dbReference type="InterPro" id="IPR051698">
    <property type="entry name" value="Transposase_11-like"/>
</dbReference>
<dbReference type="AlphaFoldDB" id="A0A2D2D1I9"/>
<evidence type="ECO:0000259" key="1">
    <source>
        <dbReference type="Pfam" id="PF13808"/>
    </source>
</evidence>
<dbReference type="STRING" id="595536.GCA_000178815_02396"/>
<keyword evidence="3" id="KW-1185">Reference proteome</keyword>
<dbReference type="NCBIfam" id="NF033564">
    <property type="entry name" value="transpos_ISAs1"/>
    <property type="match status" value="1"/>
</dbReference>
<accession>A0A2D2D1I9</accession>
<evidence type="ECO:0000313" key="3">
    <source>
        <dbReference type="Proteomes" id="UP000230709"/>
    </source>
</evidence>
<gene>
    <name evidence="2" type="ORF">CQW49_13870</name>
</gene>
<protein>
    <submittedName>
        <fullName evidence="2">ISAs1 family transposase</fullName>
    </submittedName>
</protein>
<dbReference type="PANTHER" id="PTHR30298:SF0">
    <property type="entry name" value="PROTEIN YBFL-RELATED"/>
    <property type="match status" value="1"/>
</dbReference>
<organism evidence="2 3">
    <name type="scientific">Methylosinus trichosporium (strain ATCC 35070 / NCIMB 11131 / UNIQEM 75 / OB3b)</name>
    <dbReference type="NCBI Taxonomy" id="595536"/>
    <lineage>
        <taxon>Bacteria</taxon>
        <taxon>Pseudomonadati</taxon>
        <taxon>Pseudomonadota</taxon>
        <taxon>Alphaproteobacteria</taxon>
        <taxon>Hyphomicrobiales</taxon>
        <taxon>Methylocystaceae</taxon>
        <taxon>Methylosinus</taxon>
    </lineage>
</organism>
<proteinExistence type="predicted"/>
<dbReference type="KEGG" id="mtw:CQW49_13870"/>
<dbReference type="InterPro" id="IPR047647">
    <property type="entry name" value="ISAs1_transpos"/>
</dbReference>
<reference evidence="3" key="1">
    <citation type="submission" date="2017-10" db="EMBL/GenBank/DDBJ databases">
        <title>Completed PacBio SMRT sequence of Methylosinus trichosporium OB3b reveals presence of a third large plasmid.</title>
        <authorList>
            <person name="Charles T.C."/>
            <person name="Lynch M.D.J."/>
            <person name="Heil J.R."/>
            <person name="Cheng J."/>
        </authorList>
    </citation>
    <scope>NUCLEOTIDE SEQUENCE [LARGE SCALE GENOMIC DNA]</scope>
    <source>
        <strain evidence="3">OB3b</strain>
    </source>
</reference>
<name>A0A2D2D1I9_METT3</name>
<sequence>MSLAFAVFKEKSRLKALLDHFSIIDDPREPWRVAHPLREVLLLVVCASMADCDHFDAIASWGKVNIGFLRRYLPYEHGVPGGRWLTLLMNRVDPALFSAAFTGWVRETWPERPELIAIDGKTSRRSHDRAEDKAPLHLVSAFATTSRLVLGQEAVEGKSNELSAIPVLLDRLSDGGALKGALVSIDAIATNARIA</sequence>
<dbReference type="EMBL" id="CP023737">
    <property type="protein sequence ID" value="ATQ68850.1"/>
    <property type="molecule type" value="Genomic_DNA"/>
</dbReference>